<dbReference type="InterPro" id="IPR031975">
    <property type="entry name" value="Pilin_GH"/>
</dbReference>
<dbReference type="AlphaFoldDB" id="A0A2W4YFW4"/>
<evidence type="ECO:0000313" key="2">
    <source>
        <dbReference type="Proteomes" id="UP000249467"/>
    </source>
</evidence>
<proteinExistence type="predicted"/>
<reference evidence="1 2" key="2">
    <citation type="submission" date="2018-06" db="EMBL/GenBank/DDBJ databases">
        <title>Metagenomic assembly of (sub)arctic Cyanobacteria and their associated microbiome from non-axenic cultures.</title>
        <authorList>
            <person name="Baurain D."/>
        </authorList>
    </citation>
    <scope>NUCLEOTIDE SEQUENCE [LARGE SCALE GENOMIC DNA]</scope>
    <source>
        <strain evidence="1">ULC066bin1</strain>
    </source>
</reference>
<dbReference type="Proteomes" id="UP000249467">
    <property type="component" value="Unassembled WGS sequence"/>
</dbReference>
<dbReference type="EMBL" id="QBML01000009">
    <property type="protein sequence ID" value="PZO41968.1"/>
    <property type="molecule type" value="Genomic_DNA"/>
</dbReference>
<comment type="caution">
    <text evidence="1">The sequence shown here is derived from an EMBL/GenBank/DDBJ whole genome shotgun (WGS) entry which is preliminary data.</text>
</comment>
<protein>
    <submittedName>
        <fullName evidence="1">Uncharacterized protein</fullName>
    </submittedName>
</protein>
<evidence type="ECO:0000313" key="1">
    <source>
        <dbReference type="EMBL" id="PZO41968.1"/>
    </source>
</evidence>
<accession>A0A2W4YFW4</accession>
<dbReference type="Pfam" id="PF16734">
    <property type="entry name" value="Pilin_GH"/>
    <property type="match status" value="1"/>
</dbReference>
<name>A0A2W4YFW4_9CYAN</name>
<organism evidence="1 2">
    <name type="scientific">Pseudanabaena frigida</name>
    <dbReference type="NCBI Taxonomy" id="945775"/>
    <lineage>
        <taxon>Bacteria</taxon>
        <taxon>Bacillati</taxon>
        <taxon>Cyanobacteriota</taxon>
        <taxon>Cyanophyceae</taxon>
        <taxon>Pseudanabaenales</taxon>
        <taxon>Pseudanabaenaceae</taxon>
        <taxon>Pseudanabaena</taxon>
    </lineage>
</organism>
<gene>
    <name evidence="1" type="ORF">DCF19_08480</name>
</gene>
<sequence length="40" mass="4582">MNRSQQAYSLEKVNWGKALEGLGIGIKSEIDSYRYSIKFT</sequence>
<reference evidence="1 2" key="1">
    <citation type="submission" date="2018-04" db="EMBL/GenBank/DDBJ databases">
        <authorList>
            <person name="Go L.Y."/>
            <person name="Mitchell J.A."/>
        </authorList>
    </citation>
    <scope>NUCLEOTIDE SEQUENCE [LARGE SCALE GENOMIC DNA]</scope>
    <source>
        <strain evidence="1">ULC066bin1</strain>
    </source>
</reference>